<keyword evidence="2" id="KW-0472">Membrane</keyword>
<dbReference type="SUPFAM" id="SSF48452">
    <property type="entry name" value="TPR-like"/>
    <property type="match status" value="1"/>
</dbReference>
<dbReference type="RefSeq" id="WP_044624955.1">
    <property type="nucleotide sequence ID" value="NZ_JTDV01000001.1"/>
</dbReference>
<dbReference type="NCBIfam" id="TIGR03302">
    <property type="entry name" value="OM_YfiO"/>
    <property type="match status" value="1"/>
</dbReference>
<keyword evidence="3" id="KW-0998">Cell outer membrane</keyword>
<dbReference type="AlphaFoldDB" id="A0A0D7W620"/>
<dbReference type="Pfam" id="PF13525">
    <property type="entry name" value="YfiO"/>
    <property type="match status" value="1"/>
</dbReference>
<gene>
    <name evidence="5" type="ORF">PK35_01945</name>
</gene>
<comment type="caution">
    <text evidence="5">The sequence shown here is derived from an EMBL/GenBank/DDBJ whole genome shotgun (WGS) entry which is preliminary data.</text>
</comment>
<feature type="domain" description="Outer membrane lipoprotein BamD-like" evidence="4">
    <location>
        <begin position="33"/>
        <end position="172"/>
    </location>
</feature>
<accession>A0A0D7W620</accession>
<evidence type="ECO:0000313" key="5">
    <source>
        <dbReference type="EMBL" id="KJD34570.1"/>
    </source>
</evidence>
<dbReference type="Proteomes" id="UP000032361">
    <property type="component" value="Unassembled WGS sequence"/>
</dbReference>
<dbReference type="InterPro" id="IPR039565">
    <property type="entry name" value="BamD-like"/>
</dbReference>
<dbReference type="PROSITE" id="PS51257">
    <property type="entry name" value="PROKAR_LIPOPROTEIN"/>
    <property type="match status" value="1"/>
</dbReference>
<dbReference type="InterPro" id="IPR017689">
    <property type="entry name" value="BamD"/>
</dbReference>
<evidence type="ECO:0000256" key="1">
    <source>
        <dbReference type="ARBA" id="ARBA00022729"/>
    </source>
</evidence>
<reference evidence="5 6" key="1">
    <citation type="journal article" date="2015" name="Antonie Van Leeuwenhoek">
        <title>Tamlana nanhaiensis sp. nov., isolated from surface seawater collected from the South China Sea.</title>
        <authorList>
            <person name="Liu X."/>
            <person name="Lai Q."/>
            <person name="Du Y."/>
            <person name="Li G."/>
            <person name="Sun F."/>
            <person name="Shao Z."/>
        </authorList>
    </citation>
    <scope>NUCLEOTIDE SEQUENCE [LARGE SCALE GENOMIC DNA]</scope>
    <source>
        <strain evidence="5 6">FHC16</strain>
    </source>
</reference>
<keyword evidence="5" id="KW-0449">Lipoprotein</keyword>
<evidence type="ECO:0000256" key="2">
    <source>
        <dbReference type="ARBA" id="ARBA00023136"/>
    </source>
</evidence>
<keyword evidence="1" id="KW-0732">Signal</keyword>
<dbReference type="EMBL" id="JTDV01000001">
    <property type="protein sequence ID" value="KJD34570.1"/>
    <property type="molecule type" value="Genomic_DNA"/>
</dbReference>
<name>A0A0D7W620_9FLAO</name>
<dbReference type="PATRIC" id="fig|1382798.3.peg.393"/>
<evidence type="ECO:0000256" key="3">
    <source>
        <dbReference type="ARBA" id="ARBA00023237"/>
    </source>
</evidence>
<dbReference type="OrthoDB" id="9770761at2"/>
<organism evidence="5 6">
    <name type="scientific">Neotamlana nanhaiensis</name>
    <dbReference type="NCBI Taxonomy" id="1382798"/>
    <lineage>
        <taxon>Bacteria</taxon>
        <taxon>Pseudomonadati</taxon>
        <taxon>Bacteroidota</taxon>
        <taxon>Flavobacteriia</taxon>
        <taxon>Flavobacteriales</taxon>
        <taxon>Flavobacteriaceae</taxon>
        <taxon>Neotamlana</taxon>
    </lineage>
</organism>
<sequence length="281" mass="32552">MKNVFYILLAVTLLTSCSEFQKALKSEDIATKFKLGEDLYNEGKFGKANRLFAQIVPNYRGKPQAEKLMFLYSNSYYQLKDYYTAGYQFERFASSYPSSEKLEQASFLAAKSAYMLSPVYSKDQTETASAIEKLQEFINLFPDSEYSDEANKLVQELDFKLQKKAFEIAKKYKDIAPGYSKDFNAAIKSFDNFLFEFPGSPLREEAMFLKFDAMFQQAINSREYKNTIQEGLVHLRKERLENAKEYSTTFKSTFVNSKHLETVNEMTVLLDEELKNYSTKS</sequence>
<keyword evidence="6" id="KW-1185">Reference proteome</keyword>
<dbReference type="STRING" id="1382798.PK35_01945"/>
<proteinExistence type="predicted"/>
<dbReference type="InterPro" id="IPR011990">
    <property type="entry name" value="TPR-like_helical_dom_sf"/>
</dbReference>
<protein>
    <submittedName>
        <fullName evidence="5">Lipoprotein</fullName>
    </submittedName>
</protein>
<evidence type="ECO:0000259" key="4">
    <source>
        <dbReference type="Pfam" id="PF13525"/>
    </source>
</evidence>
<dbReference type="Gene3D" id="1.25.40.10">
    <property type="entry name" value="Tetratricopeptide repeat domain"/>
    <property type="match status" value="1"/>
</dbReference>
<evidence type="ECO:0000313" key="6">
    <source>
        <dbReference type="Proteomes" id="UP000032361"/>
    </source>
</evidence>